<evidence type="ECO:0000313" key="13">
    <source>
        <dbReference type="Proteomes" id="UP000815325"/>
    </source>
</evidence>
<dbReference type="PROSITE" id="PS00469">
    <property type="entry name" value="NDPK"/>
    <property type="match status" value="1"/>
</dbReference>
<reference evidence="12" key="1">
    <citation type="submission" date="2017-08" db="EMBL/GenBank/DDBJ databases">
        <authorList>
            <person name="Polle J.E."/>
            <person name="Barry K."/>
            <person name="Cushman J."/>
            <person name="Schmutz J."/>
            <person name="Tran D."/>
            <person name="Hathwaick L.T."/>
            <person name="Yim W.C."/>
            <person name="Jenkins J."/>
            <person name="Mckie-Krisberg Z.M."/>
            <person name="Prochnik S."/>
            <person name="Lindquist E."/>
            <person name="Dockter R.B."/>
            <person name="Adam C."/>
            <person name="Molina H."/>
            <person name="Bunkerborg J."/>
            <person name="Jin E."/>
            <person name="Buchheim M."/>
            <person name="Magnuson J."/>
        </authorList>
    </citation>
    <scope>NUCLEOTIDE SEQUENCE</scope>
    <source>
        <strain evidence="12">CCAP 19/18</strain>
    </source>
</reference>
<name>A0ABQ7GMC7_DUNSA</name>
<gene>
    <name evidence="12" type="ORF">DUNSADRAFT_6952</name>
</gene>
<feature type="binding site" evidence="8">
    <location>
        <position position="202"/>
    </location>
    <ligand>
        <name>ATP</name>
        <dbReference type="ChEBI" id="CHEBI:30616"/>
    </ligand>
</feature>
<keyword evidence="13" id="KW-1185">Reference proteome</keyword>
<comment type="caution">
    <text evidence="12">The sequence shown here is derived from an EMBL/GenBank/DDBJ whole genome shotgun (WGS) entry which is preliminary data.</text>
</comment>
<dbReference type="PANTHER" id="PTHR43109">
    <property type="entry name" value="NUCLEOSIDE DIPHOSPHATE KINASE 7"/>
    <property type="match status" value="1"/>
</dbReference>
<keyword evidence="10" id="KW-0808">Transferase</keyword>
<dbReference type="Gene3D" id="3.30.70.141">
    <property type="entry name" value="Nucleoside diphosphate kinase-like domain"/>
    <property type="match status" value="2"/>
</dbReference>
<evidence type="ECO:0000256" key="4">
    <source>
        <dbReference type="ARBA" id="ARBA00004245"/>
    </source>
</evidence>
<proteinExistence type="inferred from homology"/>
<dbReference type="EMBL" id="MU069691">
    <property type="protein sequence ID" value="KAF5835726.1"/>
    <property type="molecule type" value="Genomic_DNA"/>
</dbReference>
<evidence type="ECO:0000256" key="5">
    <source>
        <dbReference type="ARBA" id="ARBA00022490"/>
    </source>
</evidence>
<comment type="catalytic activity">
    <reaction evidence="2">
        <text>a ribonucleoside 5'-diphosphate + ATP = a ribonucleoside 5'-triphosphate + ADP</text>
        <dbReference type="Rhea" id="RHEA:18113"/>
        <dbReference type="ChEBI" id="CHEBI:30616"/>
        <dbReference type="ChEBI" id="CHEBI:57930"/>
        <dbReference type="ChEBI" id="CHEBI:61557"/>
        <dbReference type="ChEBI" id="CHEBI:456216"/>
        <dbReference type="EC" id="2.7.4.6"/>
    </reaction>
</comment>
<dbReference type="Pfam" id="PF00334">
    <property type="entry name" value="NDK"/>
    <property type="match status" value="2"/>
</dbReference>
<evidence type="ECO:0000256" key="2">
    <source>
        <dbReference type="ARBA" id="ARBA00000937"/>
    </source>
</evidence>
<comment type="caution">
    <text evidence="8">Lacks conserved residue(s) required for the propagation of feature annotation.</text>
</comment>
<feature type="active site" description="Pros-phosphohistidine intermediate" evidence="8">
    <location>
        <position position="359"/>
    </location>
</feature>
<feature type="active site" description="Pros-phosphohistidine intermediate" evidence="8">
    <location>
        <position position="205"/>
    </location>
</feature>
<accession>A0ABQ7GMC7</accession>
<comment type="similarity">
    <text evidence="8 9">Belongs to the NDK family.</text>
</comment>
<protein>
    <recommendedName>
        <fullName evidence="10">Nucleoside diphosphate kinase</fullName>
        <ecNumber evidence="10">2.7.4.6</ecNumber>
    </recommendedName>
</protein>
<comment type="catalytic activity">
    <reaction evidence="1 10">
        <text>a 2'-deoxyribonucleoside 5'-diphosphate + ATP = a 2'-deoxyribonucleoside 5'-triphosphate + ADP</text>
        <dbReference type="Rhea" id="RHEA:44640"/>
        <dbReference type="ChEBI" id="CHEBI:30616"/>
        <dbReference type="ChEBI" id="CHEBI:61560"/>
        <dbReference type="ChEBI" id="CHEBI:73316"/>
        <dbReference type="ChEBI" id="CHEBI:456216"/>
        <dbReference type="EC" id="2.7.4.6"/>
    </reaction>
</comment>
<evidence type="ECO:0000256" key="10">
    <source>
        <dbReference type="RuleBase" id="RU004013"/>
    </source>
</evidence>
<evidence type="ECO:0000256" key="8">
    <source>
        <dbReference type="PROSITE-ProRule" id="PRU00706"/>
    </source>
</evidence>
<dbReference type="PROSITE" id="PS51374">
    <property type="entry name" value="NDPK_LIKE"/>
    <property type="match status" value="2"/>
</dbReference>
<dbReference type="SMART" id="SM00562">
    <property type="entry name" value="NDK"/>
    <property type="match status" value="2"/>
</dbReference>
<dbReference type="InterPro" id="IPR036850">
    <property type="entry name" value="NDK-like_dom_sf"/>
</dbReference>
<feature type="binding site" evidence="8">
    <location>
        <position position="172"/>
    </location>
    <ligand>
        <name>ATP</name>
        <dbReference type="ChEBI" id="CHEBI:30616"/>
    </ligand>
</feature>
<evidence type="ECO:0000313" key="12">
    <source>
        <dbReference type="EMBL" id="KAF5835726.1"/>
    </source>
</evidence>
<feature type="binding site" evidence="8">
    <location>
        <position position="178"/>
    </location>
    <ligand>
        <name>ATP</name>
        <dbReference type="ChEBI" id="CHEBI:30616"/>
    </ligand>
</feature>
<evidence type="ECO:0000256" key="6">
    <source>
        <dbReference type="ARBA" id="ARBA00023212"/>
    </source>
</evidence>
<keyword evidence="10" id="KW-0547">Nucleotide-binding</keyword>
<evidence type="ECO:0000256" key="1">
    <source>
        <dbReference type="ARBA" id="ARBA00000082"/>
    </source>
</evidence>
<evidence type="ECO:0000256" key="7">
    <source>
        <dbReference type="ARBA" id="ARBA00023273"/>
    </source>
</evidence>
<dbReference type="SMART" id="SM00676">
    <property type="entry name" value="DM10"/>
    <property type="match status" value="1"/>
</dbReference>
<feature type="domain" description="DM10" evidence="11">
    <location>
        <begin position="1"/>
        <end position="90"/>
    </location>
</feature>
<dbReference type="InterPro" id="IPR006602">
    <property type="entry name" value="DM10_dom"/>
</dbReference>
<evidence type="ECO:0000256" key="9">
    <source>
        <dbReference type="RuleBase" id="RU004011"/>
    </source>
</evidence>
<dbReference type="InterPro" id="IPR001564">
    <property type="entry name" value="Nucleoside_diP_kinase"/>
</dbReference>
<dbReference type="GO" id="GO:0016301">
    <property type="term" value="F:kinase activity"/>
    <property type="evidence" value="ECO:0007669"/>
    <property type="project" value="UniProtKB-KW"/>
</dbReference>
<keyword evidence="10" id="KW-0067">ATP-binding</keyword>
<keyword evidence="10 12" id="KW-0418">Kinase</keyword>
<keyword evidence="6" id="KW-0206">Cytoskeleton</keyword>
<organism evidence="12 13">
    <name type="scientific">Dunaliella salina</name>
    <name type="common">Green alga</name>
    <name type="synonym">Protococcus salinus</name>
    <dbReference type="NCBI Taxonomy" id="3046"/>
    <lineage>
        <taxon>Eukaryota</taxon>
        <taxon>Viridiplantae</taxon>
        <taxon>Chlorophyta</taxon>
        <taxon>core chlorophytes</taxon>
        <taxon>Chlorophyceae</taxon>
        <taxon>CS clade</taxon>
        <taxon>Chlamydomonadales</taxon>
        <taxon>Dunaliellaceae</taxon>
        <taxon>Dunaliella</taxon>
    </lineage>
</organism>
<comment type="subcellular location">
    <subcellularLocation>
        <location evidence="3">Cell projection</location>
        <location evidence="3">Cilium</location>
    </subcellularLocation>
    <subcellularLocation>
        <location evidence="4">Cytoplasm</location>
        <location evidence="4">Cytoskeleton</location>
    </subcellularLocation>
</comment>
<dbReference type="InterPro" id="IPR023005">
    <property type="entry name" value="Nucleoside_diP_kinase_AS"/>
</dbReference>
<dbReference type="Proteomes" id="UP000815325">
    <property type="component" value="Unassembled WGS sequence"/>
</dbReference>
<dbReference type="SUPFAM" id="SSF54919">
    <property type="entry name" value="Nucleoside diphosphate kinase, NDK"/>
    <property type="match status" value="2"/>
</dbReference>
<dbReference type="PANTHER" id="PTHR43109:SF2">
    <property type="entry name" value="NUCLEOSIDE DIPHOSPHATE KINASE 7"/>
    <property type="match status" value="1"/>
</dbReference>
<keyword evidence="7" id="KW-0966">Cell projection</keyword>
<keyword evidence="5" id="KW-0963">Cytoplasm</keyword>
<dbReference type="CDD" id="cd04412">
    <property type="entry name" value="NDPk7B"/>
    <property type="match status" value="1"/>
</dbReference>
<dbReference type="InterPro" id="IPR034907">
    <property type="entry name" value="NDK-like_dom"/>
</dbReference>
<dbReference type="EC" id="2.7.4.6" evidence="10"/>
<feature type="binding site" evidence="8">
    <location>
        <position position="192"/>
    </location>
    <ligand>
        <name>ATP</name>
        <dbReference type="ChEBI" id="CHEBI:30616"/>
    </ligand>
</feature>
<dbReference type="PROSITE" id="PS51336">
    <property type="entry name" value="DM10"/>
    <property type="match status" value="1"/>
</dbReference>
<evidence type="ECO:0000256" key="3">
    <source>
        <dbReference type="ARBA" id="ARBA00004138"/>
    </source>
</evidence>
<dbReference type="PRINTS" id="PR01243">
    <property type="entry name" value="NUCDPKINASE"/>
</dbReference>
<feature type="binding site" evidence="8">
    <location>
        <position position="98"/>
    </location>
    <ligand>
        <name>ATP</name>
        <dbReference type="ChEBI" id="CHEBI:30616"/>
    </ligand>
</feature>
<sequence length="380" mass="42412">MASRLCYIAEWLDSTSGVVWKYQLFYYPETKEVEMVDIKNRKHFLKKIRPPPDFREELLYLNSTVTLYTRQLKLVAYGDEFTRSKMQARHERTLAMVKPDAYKHLGKIINGIQRSGFMINNLRVCKLSKAEAQAFYEVHRGKPFYDTLTDFMSSGRICAMELTGPNAIDSWRQLLGPTDSDVARQQAPNSIRASFGTNKTYNACHGSDAPDTAAQELAFFFGRPGSAAVGKCDLGGRGTTLGLVKPHVIMDCAAGLLLDCVMENFEITAMEMFKLDKSTAAEFYEVYKGVLSPGEFGAITDELTSGPCIAFEVADRDGADSVEPFRQLCGPLDPELARVLRPNSLRALFGLNKVKNGVHCTDLQVDGPLEVNYFFAILQS</sequence>
<evidence type="ECO:0000259" key="11">
    <source>
        <dbReference type="PROSITE" id="PS51336"/>
    </source>
</evidence>
<feature type="binding site" evidence="8">
    <location>
        <position position="144"/>
    </location>
    <ligand>
        <name>ATP</name>
        <dbReference type="ChEBI" id="CHEBI:30616"/>
    </ligand>
</feature>
<dbReference type="InterPro" id="IPR037993">
    <property type="entry name" value="NDPk7B"/>
</dbReference>